<evidence type="ECO:0000313" key="9">
    <source>
        <dbReference type="EMBL" id="SDI46994.1"/>
    </source>
</evidence>
<feature type="transmembrane region" description="Helical" evidence="7">
    <location>
        <begin position="95"/>
        <end position="116"/>
    </location>
</feature>
<keyword evidence="4 7" id="KW-0812">Transmembrane</keyword>
<sequence>MSESIRASMKITLAMMIVGSSVVAGKILVESVPVFLASELRFLIAALILVPLLIKWEGIPSLNKEDICLLFLQALCGVFLFSICMLYGLQYTTALESGIITSTLPAAVAGIAFFILREKPTRSKAIGIFLAVIGTLVINITGTFSHVERGEAPLIGNMLIMGAVIGEALFIILGKSISIRVTPLTISTIVSVCGVIFFLPPAVYEAATVLLTNVSIFDWGIILYFGAVVTVIAFVLMYQGIACKCRIILIHYIRGTANMVSYHRDDVRVISYILDVH</sequence>
<evidence type="ECO:0000256" key="7">
    <source>
        <dbReference type="SAM" id="Phobius"/>
    </source>
</evidence>
<evidence type="ECO:0000259" key="8">
    <source>
        <dbReference type="Pfam" id="PF00892"/>
    </source>
</evidence>
<feature type="transmembrane region" description="Helical" evidence="7">
    <location>
        <begin position="153"/>
        <end position="172"/>
    </location>
</feature>
<dbReference type="PANTHER" id="PTHR32322">
    <property type="entry name" value="INNER MEMBRANE TRANSPORTER"/>
    <property type="match status" value="1"/>
</dbReference>
<accession>A0A1G8KU71</accession>
<comment type="similarity">
    <text evidence="2">Belongs to the EamA transporter family.</text>
</comment>
<evidence type="ECO:0000256" key="1">
    <source>
        <dbReference type="ARBA" id="ARBA00004651"/>
    </source>
</evidence>
<reference evidence="9 10" key="1">
    <citation type="submission" date="2016-10" db="EMBL/GenBank/DDBJ databases">
        <authorList>
            <person name="de Groot N.N."/>
        </authorList>
    </citation>
    <scope>NUCLEOTIDE SEQUENCE [LARGE SCALE GENOMIC DNA]</scope>
    <source>
        <strain evidence="10">P4B,CCM 7963,CECT 7998,DSM 25260,IBRC-M 10614,KCTC 13821</strain>
    </source>
</reference>
<dbReference type="InterPro" id="IPR000620">
    <property type="entry name" value="EamA_dom"/>
</dbReference>
<dbReference type="Pfam" id="PF00892">
    <property type="entry name" value="EamA"/>
    <property type="match status" value="1"/>
</dbReference>
<evidence type="ECO:0000256" key="2">
    <source>
        <dbReference type="ARBA" id="ARBA00007362"/>
    </source>
</evidence>
<dbReference type="EMBL" id="FNDU01000008">
    <property type="protein sequence ID" value="SDI46994.1"/>
    <property type="molecule type" value="Genomic_DNA"/>
</dbReference>
<feature type="transmembrane region" description="Helical" evidence="7">
    <location>
        <begin position="128"/>
        <end position="147"/>
    </location>
</feature>
<gene>
    <name evidence="9" type="ORF">SAMN05216352_10813</name>
</gene>
<dbReference type="InterPro" id="IPR050638">
    <property type="entry name" value="AA-Vitamin_Transporters"/>
</dbReference>
<feature type="transmembrane region" description="Helical" evidence="7">
    <location>
        <begin position="66"/>
        <end position="89"/>
    </location>
</feature>
<keyword evidence="6 7" id="KW-0472">Membrane</keyword>
<organism evidence="9 10">
    <name type="scientific">Alteribacillus bidgolensis</name>
    <dbReference type="NCBI Taxonomy" id="930129"/>
    <lineage>
        <taxon>Bacteria</taxon>
        <taxon>Bacillati</taxon>
        <taxon>Bacillota</taxon>
        <taxon>Bacilli</taxon>
        <taxon>Bacillales</taxon>
        <taxon>Bacillaceae</taxon>
        <taxon>Alteribacillus</taxon>
    </lineage>
</organism>
<dbReference type="AlphaFoldDB" id="A0A1G8KU71"/>
<dbReference type="PANTHER" id="PTHR32322:SF18">
    <property type="entry name" value="S-ADENOSYLMETHIONINE_S-ADENOSYLHOMOCYSTEINE TRANSPORTER"/>
    <property type="match status" value="1"/>
</dbReference>
<keyword evidence="5 7" id="KW-1133">Transmembrane helix</keyword>
<dbReference type="SUPFAM" id="SSF103481">
    <property type="entry name" value="Multidrug resistance efflux transporter EmrE"/>
    <property type="match status" value="1"/>
</dbReference>
<comment type="subcellular location">
    <subcellularLocation>
        <location evidence="1">Cell membrane</location>
        <topology evidence="1">Multi-pass membrane protein</topology>
    </subcellularLocation>
</comment>
<evidence type="ECO:0000256" key="5">
    <source>
        <dbReference type="ARBA" id="ARBA00022989"/>
    </source>
</evidence>
<feature type="transmembrane region" description="Helical" evidence="7">
    <location>
        <begin position="216"/>
        <end position="238"/>
    </location>
</feature>
<evidence type="ECO:0000256" key="6">
    <source>
        <dbReference type="ARBA" id="ARBA00023136"/>
    </source>
</evidence>
<protein>
    <submittedName>
        <fullName evidence="9">Permease of the drug/metabolite transporter (DMT) superfamily</fullName>
    </submittedName>
</protein>
<feature type="transmembrane region" description="Helical" evidence="7">
    <location>
        <begin position="34"/>
        <end position="54"/>
    </location>
</feature>
<keyword evidence="10" id="KW-1185">Reference proteome</keyword>
<evidence type="ECO:0000256" key="4">
    <source>
        <dbReference type="ARBA" id="ARBA00022692"/>
    </source>
</evidence>
<dbReference type="Proteomes" id="UP000199017">
    <property type="component" value="Unassembled WGS sequence"/>
</dbReference>
<evidence type="ECO:0000313" key="10">
    <source>
        <dbReference type="Proteomes" id="UP000199017"/>
    </source>
</evidence>
<proteinExistence type="inferred from homology"/>
<name>A0A1G8KU71_9BACI</name>
<dbReference type="STRING" id="930129.SAMN05216352_10813"/>
<dbReference type="InterPro" id="IPR037185">
    <property type="entry name" value="EmrE-like"/>
</dbReference>
<feature type="transmembrane region" description="Helical" evidence="7">
    <location>
        <begin position="184"/>
        <end position="204"/>
    </location>
</feature>
<feature type="domain" description="EamA" evidence="8">
    <location>
        <begin position="11"/>
        <end position="139"/>
    </location>
</feature>
<evidence type="ECO:0000256" key="3">
    <source>
        <dbReference type="ARBA" id="ARBA00022475"/>
    </source>
</evidence>
<keyword evidence="3" id="KW-1003">Cell membrane</keyword>
<dbReference type="GO" id="GO:0005886">
    <property type="term" value="C:plasma membrane"/>
    <property type="evidence" value="ECO:0007669"/>
    <property type="project" value="UniProtKB-SubCell"/>
</dbReference>